<dbReference type="OrthoDB" id="204305at2759"/>
<dbReference type="AlphaFoldDB" id="A0A813M4B7"/>
<dbReference type="Proteomes" id="UP000663879">
    <property type="component" value="Unassembled WGS sequence"/>
</dbReference>
<name>A0A813M4B7_9BILA</name>
<sequence>MPKNRKKPMILLVIIIILYIFLKFSQRPKHKLHESFIFNKTLKSTSNEYILHSDCYCQKEIIHIKNIDNEYYKIIVRNYNELFYHTYNITKKKFESLALTCNLYNVLRRGPNQKILSYSINQLDQFEYNQFLNRLGDRLQFVKLNYKNWRIRVYHNIFLDKNTICEKQCLKDTNGDLYDNVDFCNIAQMPQGVFDTWDAEFVLPEMWKWFPLGDDFVERVAPRNTGTCLLKREVDAVNEWVKSRKTFHFMRDHPSQDKVIQEGQWGVYTRLDRSISRYLFSLATDEHVADFYGTLNGLSENLLRDYVWPLSKVENTFSHDSYYCDKYNAMSFPSRRISNCYVGSTHCCDGILNENLNNEQSHVCPEACRPLSYQGEWIFC</sequence>
<protein>
    <submittedName>
        <fullName evidence="1">Uncharacterized protein</fullName>
    </submittedName>
</protein>
<proteinExistence type="predicted"/>
<evidence type="ECO:0000313" key="1">
    <source>
        <dbReference type="EMBL" id="CAF0708504.1"/>
    </source>
</evidence>
<evidence type="ECO:0000313" key="2">
    <source>
        <dbReference type="Proteomes" id="UP000663879"/>
    </source>
</evidence>
<dbReference type="EMBL" id="CAJNOC010000033">
    <property type="protein sequence ID" value="CAF0708504.1"/>
    <property type="molecule type" value="Genomic_DNA"/>
</dbReference>
<comment type="caution">
    <text evidence="1">The sequence shown here is derived from an EMBL/GenBank/DDBJ whole genome shotgun (WGS) entry which is preliminary data.</text>
</comment>
<gene>
    <name evidence="1" type="ORF">OXX778_LOCUS611</name>
</gene>
<keyword evidence="2" id="KW-1185">Reference proteome</keyword>
<accession>A0A813M4B7</accession>
<organism evidence="1 2">
    <name type="scientific">Brachionus calyciflorus</name>
    <dbReference type="NCBI Taxonomy" id="104777"/>
    <lineage>
        <taxon>Eukaryota</taxon>
        <taxon>Metazoa</taxon>
        <taxon>Spiralia</taxon>
        <taxon>Gnathifera</taxon>
        <taxon>Rotifera</taxon>
        <taxon>Eurotatoria</taxon>
        <taxon>Monogononta</taxon>
        <taxon>Pseudotrocha</taxon>
        <taxon>Ploima</taxon>
        <taxon>Brachionidae</taxon>
        <taxon>Brachionus</taxon>
    </lineage>
</organism>
<reference evidence="1" key="1">
    <citation type="submission" date="2021-02" db="EMBL/GenBank/DDBJ databases">
        <authorList>
            <person name="Nowell W R."/>
        </authorList>
    </citation>
    <scope>NUCLEOTIDE SEQUENCE</scope>
    <source>
        <strain evidence="1">Ploen Becks lab</strain>
    </source>
</reference>